<proteinExistence type="predicted"/>
<evidence type="ECO:0000313" key="3">
    <source>
        <dbReference type="Proteomes" id="UP000310353"/>
    </source>
</evidence>
<protein>
    <submittedName>
        <fullName evidence="2">Uncharacterized protein</fullName>
    </submittedName>
</protein>
<dbReference type="EMBL" id="NXMA01000008">
    <property type="protein sequence ID" value="TKX31882.1"/>
    <property type="molecule type" value="Genomic_DNA"/>
</dbReference>
<dbReference type="Proteomes" id="UP000310353">
    <property type="component" value="Unassembled WGS sequence"/>
</dbReference>
<keyword evidence="3" id="KW-1185">Reference proteome</keyword>
<comment type="caution">
    <text evidence="2">The sequence shown here is derived from an EMBL/GenBank/DDBJ whole genome shotgun (WGS) entry which is preliminary data.</text>
</comment>
<keyword evidence="1" id="KW-0812">Transmembrane</keyword>
<keyword evidence="1" id="KW-0472">Membrane</keyword>
<evidence type="ECO:0000256" key="1">
    <source>
        <dbReference type="SAM" id="Phobius"/>
    </source>
</evidence>
<dbReference type="AlphaFoldDB" id="A0A4V6DWE8"/>
<keyword evidence="1" id="KW-1133">Transmembrane helix</keyword>
<reference evidence="2 3" key="1">
    <citation type="submission" date="2018-05" db="EMBL/GenBank/DDBJ databases">
        <title>Novel Campyloabacter and Helicobacter Species and Strains.</title>
        <authorList>
            <person name="Mannion A.J."/>
            <person name="Shen Z."/>
            <person name="Fox J.G."/>
        </authorList>
    </citation>
    <scope>NUCLEOTIDE SEQUENCE [LARGE SCALE GENOMIC DNA]</scope>
    <source>
        <strain evidence="3">MIT17-670</strain>
    </source>
</reference>
<evidence type="ECO:0000313" key="2">
    <source>
        <dbReference type="EMBL" id="TKX31882.1"/>
    </source>
</evidence>
<sequence>MANIKITISTLPSNWIDSVANTINDLTMPIFEKMFSGVHNALYSGMGASIFVTYCIIWLLRQAQNGYVSRLIFLRIKEKN</sequence>
<accession>A0A4V6DWE8</accession>
<gene>
    <name evidence="2" type="ORF">CQA76_05365</name>
</gene>
<name>A0A4V6DWE8_9BACT</name>
<feature type="transmembrane region" description="Helical" evidence="1">
    <location>
        <begin position="41"/>
        <end position="60"/>
    </location>
</feature>
<organism evidence="2 3">
    <name type="scientific">Campylobacter aviculae</name>
    <dbReference type="NCBI Taxonomy" id="2510190"/>
    <lineage>
        <taxon>Bacteria</taxon>
        <taxon>Pseudomonadati</taxon>
        <taxon>Campylobacterota</taxon>
        <taxon>Epsilonproteobacteria</taxon>
        <taxon>Campylobacterales</taxon>
        <taxon>Campylobacteraceae</taxon>
        <taxon>Campylobacter</taxon>
    </lineage>
</organism>